<proteinExistence type="predicted"/>
<dbReference type="Proteomes" id="UP000070092">
    <property type="component" value="Unassembled WGS sequence"/>
</dbReference>
<dbReference type="AlphaFoldDB" id="A0A133KJP1"/>
<accession>A0A133KJP1</accession>
<evidence type="ECO:0000313" key="1">
    <source>
        <dbReference type="EMBL" id="KWZ79811.1"/>
    </source>
</evidence>
<dbReference type="EMBL" id="LRPO01000061">
    <property type="protein sequence ID" value="KWZ79811.1"/>
    <property type="molecule type" value="Genomic_DNA"/>
</dbReference>
<gene>
    <name evidence="1" type="ORF">HMPREF3196_02158</name>
</gene>
<evidence type="ECO:0000313" key="2">
    <source>
        <dbReference type="Proteomes" id="UP000070092"/>
    </source>
</evidence>
<dbReference type="PATRIC" id="fig|1681.53.peg.2099"/>
<protein>
    <submittedName>
        <fullName evidence="1">Uncharacterized protein</fullName>
    </submittedName>
</protein>
<sequence length="70" mass="8219">MTFMEKEPFWRLFNRGGYVLDFSTEHFDDFTQDSVGIRLCEKYRSSKGRSLEHFVSDAPLIKCGSYLLIC</sequence>
<organism evidence="1 2">
    <name type="scientific">Bifidobacterium bifidum</name>
    <dbReference type="NCBI Taxonomy" id="1681"/>
    <lineage>
        <taxon>Bacteria</taxon>
        <taxon>Bacillati</taxon>
        <taxon>Actinomycetota</taxon>
        <taxon>Actinomycetes</taxon>
        <taxon>Bifidobacteriales</taxon>
        <taxon>Bifidobacteriaceae</taxon>
        <taxon>Bifidobacterium</taxon>
    </lineage>
</organism>
<comment type="caution">
    <text evidence="1">The sequence shown here is derived from an EMBL/GenBank/DDBJ whole genome shotgun (WGS) entry which is preliminary data.</text>
</comment>
<reference evidence="1 2" key="1">
    <citation type="submission" date="2016-01" db="EMBL/GenBank/DDBJ databases">
        <authorList>
            <person name="Oliw E.H."/>
        </authorList>
    </citation>
    <scope>NUCLEOTIDE SEQUENCE [LARGE SCALE GENOMIC DNA]</scope>
    <source>
        <strain evidence="1 2">MJR8628B</strain>
    </source>
</reference>
<name>A0A133KJP1_BIFBI</name>